<name>X0Y026_9ZZZZ</name>
<reference evidence="2" key="1">
    <citation type="journal article" date="2014" name="Front. Microbiol.">
        <title>High frequency of phylogenetically diverse reductive dehalogenase-homologous genes in deep subseafloor sedimentary metagenomes.</title>
        <authorList>
            <person name="Kawai M."/>
            <person name="Futagami T."/>
            <person name="Toyoda A."/>
            <person name="Takaki Y."/>
            <person name="Nishi S."/>
            <person name="Hori S."/>
            <person name="Arai W."/>
            <person name="Tsubouchi T."/>
            <person name="Morono Y."/>
            <person name="Uchiyama I."/>
            <person name="Ito T."/>
            <person name="Fujiyama A."/>
            <person name="Inagaki F."/>
            <person name="Takami H."/>
        </authorList>
    </citation>
    <scope>NUCLEOTIDE SEQUENCE</scope>
    <source>
        <strain evidence="2">Expedition CK06-06</strain>
    </source>
</reference>
<dbReference type="AlphaFoldDB" id="X0Y026"/>
<keyword evidence="1" id="KW-0812">Transmembrane</keyword>
<gene>
    <name evidence="2" type="ORF">S01H1_83918</name>
</gene>
<protein>
    <submittedName>
        <fullName evidence="2">Uncharacterized protein</fullName>
    </submittedName>
</protein>
<proteinExistence type="predicted"/>
<accession>X0Y026</accession>
<sequence length="55" mass="5812">MIGCLLLVPIAALLALMGVYMTSMMAFFGALATAMGIYAGGMMAFFTAFFIIMFG</sequence>
<organism evidence="2">
    <name type="scientific">marine sediment metagenome</name>
    <dbReference type="NCBI Taxonomy" id="412755"/>
    <lineage>
        <taxon>unclassified sequences</taxon>
        <taxon>metagenomes</taxon>
        <taxon>ecological metagenomes</taxon>
    </lineage>
</organism>
<keyword evidence="1" id="KW-0472">Membrane</keyword>
<dbReference type="EMBL" id="BARS01057162">
    <property type="protein sequence ID" value="GAG49099.1"/>
    <property type="molecule type" value="Genomic_DNA"/>
</dbReference>
<evidence type="ECO:0000256" key="1">
    <source>
        <dbReference type="SAM" id="Phobius"/>
    </source>
</evidence>
<keyword evidence="1" id="KW-1133">Transmembrane helix</keyword>
<evidence type="ECO:0000313" key="2">
    <source>
        <dbReference type="EMBL" id="GAG49099.1"/>
    </source>
</evidence>
<comment type="caution">
    <text evidence="2">The sequence shown here is derived from an EMBL/GenBank/DDBJ whole genome shotgun (WGS) entry which is preliminary data.</text>
</comment>
<feature type="transmembrane region" description="Helical" evidence="1">
    <location>
        <begin position="28"/>
        <end position="54"/>
    </location>
</feature>